<dbReference type="Gene3D" id="4.10.60.10">
    <property type="entry name" value="Zinc finger, CCHC-type"/>
    <property type="match status" value="1"/>
</dbReference>
<dbReference type="SMART" id="SM00343">
    <property type="entry name" value="ZnF_C2HC"/>
    <property type="match status" value="1"/>
</dbReference>
<keyword evidence="4" id="KW-1185">Reference proteome</keyword>
<keyword evidence="1" id="KW-0862">Zinc</keyword>
<reference evidence="3 4" key="1">
    <citation type="submission" date="2021-06" db="EMBL/GenBank/DDBJ databases">
        <title>Caerostris extrusa draft genome.</title>
        <authorList>
            <person name="Kono N."/>
            <person name="Arakawa K."/>
        </authorList>
    </citation>
    <scope>NUCLEOTIDE SEQUENCE [LARGE SCALE GENOMIC DNA]</scope>
</reference>
<dbReference type="Pfam" id="PF00098">
    <property type="entry name" value="zf-CCHC"/>
    <property type="match status" value="1"/>
</dbReference>
<accession>A0AAV4VC81</accession>
<keyword evidence="1" id="KW-0863">Zinc-finger</keyword>
<dbReference type="InterPro" id="IPR036875">
    <property type="entry name" value="Znf_CCHC_sf"/>
</dbReference>
<evidence type="ECO:0000259" key="2">
    <source>
        <dbReference type="PROSITE" id="PS50158"/>
    </source>
</evidence>
<gene>
    <name evidence="3" type="ORF">CEXT_526941</name>
</gene>
<dbReference type="Proteomes" id="UP001054945">
    <property type="component" value="Unassembled WGS sequence"/>
</dbReference>
<dbReference type="SUPFAM" id="SSF57756">
    <property type="entry name" value="Retrovirus zinc finger-like domains"/>
    <property type="match status" value="1"/>
</dbReference>
<dbReference type="EMBL" id="BPLR01014252">
    <property type="protein sequence ID" value="GIY67531.1"/>
    <property type="molecule type" value="Genomic_DNA"/>
</dbReference>
<keyword evidence="1" id="KW-0479">Metal-binding</keyword>
<name>A0AAV4VC81_CAEEX</name>
<evidence type="ECO:0000313" key="4">
    <source>
        <dbReference type="Proteomes" id="UP001054945"/>
    </source>
</evidence>
<feature type="domain" description="CCHC-type" evidence="2">
    <location>
        <begin position="62"/>
        <end position="77"/>
    </location>
</feature>
<dbReference type="PROSITE" id="PS50158">
    <property type="entry name" value="ZF_CCHC"/>
    <property type="match status" value="1"/>
</dbReference>
<proteinExistence type="predicted"/>
<dbReference type="GO" id="GO:0008270">
    <property type="term" value="F:zinc ion binding"/>
    <property type="evidence" value="ECO:0007669"/>
    <property type="project" value="UniProtKB-KW"/>
</dbReference>
<evidence type="ECO:0000313" key="3">
    <source>
        <dbReference type="EMBL" id="GIY67531.1"/>
    </source>
</evidence>
<protein>
    <recommendedName>
        <fullName evidence="2">CCHC-type domain-containing protein</fullName>
    </recommendedName>
</protein>
<dbReference type="InterPro" id="IPR001878">
    <property type="entry name" value="Znf_CCHC"/>
</dbReference>
<sequence>MRQCEMHQEDDIKIVHSYKGPRGNNWTFEISPKIYKDFAPIKKINLGWERVPVREYFRPLQCYKCGKFGHQAKHCSEAKEACTRCGGQDPLEQLQNAAKVH</sequence>
<organism evidence="3 4">
    <name type="scientific">Caerostris extrusa</name>
    <name type="common">Bark spider</name>
    <name type="synonym">Caerostris bankana</name>
    <dbReference type="NCBI Taxonomy" id="172846"/>
    <lineage>
        <taxon>Eukaryota</taxon>
        <taxon>Metazoa</taxon>
        <taxon>Ecdysozoa</taxon>
        <taxon>Arthropoda</taxon>
        <taxon>Chelicerata</taxon>
        <taxon>Arachnida</taxon>
        <taxon>Araneae</taxon>
        <taxon>Araneomorphae</taxon>
        <taxon>Entelegynae</taxon>
        <taxon>Araneoidea</taxon>
        <taxon>Araneidae</taxon>
        <taxon>Caerostris</taxon>
    </lineage>
</organism>
<dbReference type="AlphaFoldDB" id="A0AAV4VC81"/>
<comment type="caution">
    <text evidence="3">The sequence shown here is derived from an EMBL/GenBank/DDBJ whole genome shotgun (WGS) entry which is preliminary data.</text>
</comment>
<evidence type="ECO:0000256" key="1">
    <source>
        <dbReference type="PROSITE-ProRule" id="PRU00047"/>
    </source>
</evidence>
<dbReference type="GO" id="GO:0003676">
    <property type="term" value="F:nucleic acid binding"/>
    <property type="evidence" value="ECO:0007669"/>
    <property type="project" value="InterPro"/>
</dbReference>